<feature type="transmembrane region" description="Helical" evidence="1">
    <location>
        <begin position="347"/>
        <end position="371"/>
    </location>
</feature>
<feature type="domain" description="DUF2157" evidence="2">
    <location>
        <begin position="15"/>
        <end position="161"/>
    </location>
</feature>
<feature type="transmembrane region" description="Helical" evidence="1">
    <location>
        <begin position="377"/>
        <end position="397"/>
    </location>
</feature>
<evidence type="ECO:0000259" key="2">
    <source>
        <dbReference type="Pfam" id="PF09925"/>
    </source>
</evidence>
<name>A0A5B8NK81_9CHRO</name>
<feature type="transmembrane region" description="Helical" evidence="1">
    <location>
        <begin position="285"/>
        <end position="302"/>
    </location>
</feature>
<feature type="transmembrane region" description="Helical" evidence="1">
    <location>
        <begin position="81"/>
        <end position="100"/>
    </location>
</feature>
<feature type="transmembrane region" description="Helical" evidence="1">
    <location>
        <begin position="163"/>
        <end position="183"/>
    </location>
</feature>
<keyword evidence="1" id="KW-0472">Membrane</keyword>
<dbReference type="EMBL" id="CP042326">
    <property type="protein sequence ID" value="QDZ38770.1"/>
    <property type="molecule type" value="Genomic_DNA"/>
</dbReference>
<sequence length="460" mass="51562">MVSDKFRQQLRKEAEKWQKEGLIDSSLFQQLAQRYQFHTLEAESQSRFVLILLALGSILLGLGVITLVAANWQGWSRPMRATLLITIFALVNIAGFFGWRSRKGQWQRLGKALLVLGSLMLGANLALMSQMFHQTGAVYELYLVWGGGVLLMAYGLQFTWLAMIAIILLGIGYWSGLPGFLNFSPRGELSWVLQYMPLLATFFLIPLAKLCQSRWVLFWGVIAAVSSFQVMITQELSAVFDYSPILAAGLIASGITLPPLLLWASNLEGKNSTINFNQVTRRLSIFYLLSVCYLFSFYYVWVDFSPVRNNYGEVNFPVILSQVFAGIALTVYCWWRLGQTENAPWRLKFTSTLVGVISLVMGGIAGWSLVAVDGSDYAFTPTILYNVILFGGAIALIRQGLNEGTRLSFWSGTIVLTLQILSRMLEYQTGLVLKAVVLLLCGFAIVIAGLWFERYLHRVN</sequence>
<dbReference type="KEGG" id="enn:FRE64_01715"/>
<keyword evidence="1" id="KW-0812">Transmembrane</keyword>
<protein>
    <submittedName>
        <fullName evidence="3">DUF2157 domain-containing protein</fullName>
    </submittedName>
</protein>
<dbReference type="OrthoDB" id="416867at2"/>
<feature type="transmembrane region" description="Helical" evidence="1">
    <location>
        <begin position="215"/>
        <end position="232"/>
    </location>
</feature>
<dbReference type="Pfam" id="PF09925">
    <property type="entry name" value="DUF2157"/>
    <property type="match status" value="1"/>
</dbReference>
<dbReference type="RefSeq" id="WP_146294381.1">
    <property type="nucleotide sequence ID" value="NZ_CP042326.1"/>
</dbReference>
<dbReference type="AlphaFoldDB" id="A0A5B8NK81"/>
<dbReference type="Proteomes" id="UP000318453">
    <property type="component" value="Chromosome"/>
</dbReference>
<dbReference type="InterPro" id="IPR018677">
    <property type="entry name" value="DUF2157"/>
</dbReference>
<evidence type="ECO:0000256" key="1">
    <source>
        <dbReference type="SAM" id="Phobius"/>
    </source>
</evidence>
<feature type="transmembrane region" description="Helical" evidence="1">
    <location>
        <begin position="244"/>
        <end position="264"/>
    </location>
</feature>
<proteinExistence type="predicted"/>
<feature type="transmembrane region" description="Helical" evidence="1">
    <location>
        <begin position="189"/>
        <end position="208"/>
    </location>
</feature>
<feature type="transmembrane region" description="Helical" evidence="1">
    <location>
        <begin position="112"/>
        <end position="132"/>
    </location>
</feature>
<feature type="transmembrane region" description="Helical" evidence="1">
    <location>
        <begin position="431"/>
        <end position="452"/>
    </location>
</feature>
<reference evidence="3" key="1">
    <citation type="submission" date="2019-08" db="EMBL/GenBank/DDBJ databases">
        <title>Carotenoids and Carotenoid Binding Proteins in the Halophilic Cyanobacterium Euhalothece sp. ZM00.</title>
        <authorList>
            <person name="Cho S.M."/>
            <person name="Song J.Y."/>
            <person name="Park Y.-I."/>
        </authorList>
    </citation>
    <scope>NUCLEOTIDE SEQUENCE [LARGE SCALE GENOMIC DNA]</scope>
    <source>
        <strain evidence="3">Z-M001</strain>
    </source>
</reference>
<evidence type="ECO:0000313" key="4">
    <source>
        <dbReference type="Proteomes" id="UP000318453"/>
    </source>
</evidence>
<evidence type="ECO:0000313" key="3">
    <source>
        <dbReference type="EMBL" id="QDZ38770.1"/>
    </source>
</evidence>
<feature type="transmembrane region" description="Helical" evidence="1">
    <location>
        <begin position="138"/>
        <end position="156"/>
    </location>
</feature>
<gene>
    <name evidence="3" type="ORF">FRE64_01715</name>
</gene>
<organism evidence="3 4">
    <name type="scientific">Euhalothece natronophila Z-M001</name>
    <dbReference type="NCBI Taxonomy" id="522448"/>
    <lineage>
        <taxon>Bacteria</taxon>
        <taxon>Bacillati</taxon>
        <taxon>Cyanobacteriota</taxon>
        <taxon>Cyanophyceae</taxon>
        <taxon>Oscillatoriophycideae</taxon>
        <taxon>Chroococcales</taxon>
        <taxon>Halothecacae</taxon>
        <taxon>Halothece cluster</taxon>
        <taxon>Euhalothece</taxon>
    </lineage>
</organism>
<keyword evidence="4" id="KW-1185">Reference proteome</keyword>
<feature type="transmembrane region" description="Helical" evidence="1">
    <location>
        <begin position="48"/>
        <end position="69"/>
    </location>
</feature>
<feature type="transmembrane region" description="Helical" evidence="1">
    <location>
        <begin position="314"/>
        <end position="335"/>
    </location>
</feature>
<accession>A0A5B8NK81</accession>
<keyword evidence="1" id="KW-1133">Transmembrane helix</keyword>